<name>A0A922HH81_DERFA</name>
<keyword evidence="2" id="KW-1185">Reference proteome</keyword>
<organism evidence="1 2">
    <name type="scientific">Dermatophagoides farinae</name>
    <name type="common">American house dust mite</name>
    <dbReference type="NCBI Taxonomy" id="6954"/>
    <lineage>
        <taxon>Eukaryota</taxon>
        <taxon>Metazoa</taxon>
        <taxon>Ecdysozoa</taxon>
        <taxon>Arthropoda</taxon>
        <taxon>Chelicerata</taxon>
        <taxon>Arachnida</taxon>
        <taxon>Acari</taxon>
        <taxon>Acariformes</taxon>
        <taxon>Sarcoptiformes</taxon>
        <taxon>Astigmata</taxon>
        <taxon>Psoroptidia</taxon>
        <taxon>Analgoidea</taxon>
        <taxon>Pyroglyphidae</taxon>
        <taxon>Dermatophagoidinae</taxon>
        <taxon>Dermatophagoides</taxon>
    </lineage>
</organism>
<reference evidence="1" key="2">
    <citation type="journal article" date="2022" name="Res Sq">
        <title>Comparative Genomics Reveals Insights into the Divergent Evolution of Astigmatic Mites and Household Pest Adaptations.</title>
        <authorList>
            <person name="Xiong Q."/>
            <person name="Wan A.T.-Y."/>
            <person name="Liu X.-Y."/>
            <person name="Fung C.S.-H."/>
            <person name="Xiao X."/>
            <person name="Malainual N."/>
            <person name="Hou J."/>
            <person name="Wang L."/>
            <person name="Wang M."/>
            <person name="Yang K."/>
            <person name="Cui Y."/>
            <person name="Leung E."/>
            <person name="Nong W."/>
            <person name="Shin S.-K."/>
            <person name="Au S."/>
            <person name="Jeong K.Y."/>
            <person name="Chew F.T."/>
            <person name="Hui J."/>
            <person name="Leung T.F."/>
            <person name="Tungtrongchitr A."/>
            <person name="Zhong N."/>
            <person name="Liu Z."/>
            <person name="Tsui S."/>
        </authorList>
    </citation>
    <scope>NUCLEOTIDE SEQUENCE</scope>
    <source>
        <strain evidence="1">Derf</strain>
        <tissue evidence="1">Whole organism</tissue>
    </source>
</reference>
<evidence type="ECO:0000313" key="1">
    <source>
        <dbReference type="EMBL" id="KAH9493504.1"/>
    </source>
</evidence>
<dbReference type="AlphaFoldDB" id="A0A922HH81"/>
<gene>
    <name evidence="1" type="ORF">DERF_014246</name>
</gene>
<protein>
    <submittedName>
        <fullName evidence="1">Uncharacterized protein</fullName>
    </submittedName>
</protein>
<evidence type="ECO:0000313" key="2">
    <source>
        <dbReference type="Proteomes" id="UP000790347"/>
    </source>
</evidence>
<sequence>MDRRVRELGLSLEFDWNLNPTILHVWSHVFVEWPVVSPGRHGHACLEHGNFLFPDALSLQQSAHPGGQDRPIGIDPLNRHRWPYPNRVEDLCAALEVRAWSDRKTKQFGHLPPEL</sequence>
<comment type="caution">
    <text evidence="1">The sequence shown here is derived from an EMBL/GenBank/DDBJ whole genome shotgun (WGS) entry which is preliminary data.</text>
</comment>
<reference evidence="1" key="1">
    <citation type="submission" date="2013-05" db="EMBL/GenBank/DDBJ databases">
        <authorList>
            <person name="Yim A.K.Y."/>
            <person name="Chan T.F."/>
            <person name="Ji K.M."/>
            <person name="Liu X.Y."/>
            <person name="Zhou J.W."/>
            <person name="Li R.Q."/>
            <person name="Yang K.Y."/>
            <person name="Li J."/>
            <person name="Li M."/>
            <person name="Law P.T.W."/>
            <person name="Wu Y.L."/>
            <person name="Cai Z.L."/>
            <person name="Qin H."/>
            <person name="Bao Y."/>
            <person name="Leung R.K.K."/>
            <person name="Ng P.K.S."/>
            <person name="Zou J."/>
            <person name="Zhong X.J."/>
            <person name="Ran P.X."/>
            <person name="Zhong N.S."/>
            <person name="Liu Z.G."/>
            <person name="Tsui S.K.W."/>
        </authorList>
    </citation>
    <scope>NUCLEOTIDE SEQUENCE</scope>
    <source>
        <strain evidence="1">Derf</strain>
        <tissue evidence="1">Whole organism</tissue>
    </source>
</reference>
<dbReference type="Proteomes" id="UP000790347">
    <property type="component" value="Unassembled WGS sequence"/>
</dbReference>
<proteinExistence type="predicted"/>
<accession>A0A922HH81</accession>
<dbReference type="EMBL" id="ASGP02000008">
    <property type="protein sequence ID" value="KAH9493504.1"/>
    <property type="molecule type" value="Genomic_DNA"/>
</dbReference>